<dbReference type="InterPro" id="IPR002104">
    <property type="entry name" value="Integrase_catalytic"/>
</dbReference>
<organism evidence="3 4">
    <name type="scientific">Methylorubrum extorquens</name>
    <name type="common">Methylobacterium dichloromethanicum</name>
    <name type="synonym">Methylobacterium extorquens</name>
    <dbReference type="NCBI Taxonomy" id="408"/>
    <lineage>
        <taxon>Bacteria</taxon>
        <taxon>Pseudomonadati</taxon>
        <taxon>Pseudomonadota</taxon>
        <taxon>Alphaproteobacteria</taxon>
        <taxon>Hyphomicrobiales</taxon>
        <taxon>Methylobacteriaceae</taxon>
        <taxon>Methylorubrum</taxon>
    </lineage>
</organism>
<evidence type="ECO:0000313" key="3">
    <source>
        <dbReference type="EMBL" id="OHV17799.1"/>
    </source>
</evidence>
<dbReference type="InterPro" id="IPR011010">
    <property type="entry name" value="DNA_brk_join_enz"/>
</dbReference>
<comment type="caution">
    <text evidence="3">The sequence shown here is derived from an EMBL/GenBank/DDBJ whole genome shotgun (WGS) entry which is preliminary data.</text>
</comment>
<dbReference type="Proteomes" id="UP000180215">
    <property type="component" value="Unassembled WGS sequence"/>
</dbReference>
<proteinExistence type="predicted"/>
<accession>A0A1S1P9F5</accession>
<dbReference type="Pfam" id="PF00589">
    <property type="entry name" value="Phage_integrase"/>
    <property type="match status" value="1"/>
</dbReference>
<gene>
    <name evidence="3" type="ORF">BK022_03295</name>
</gene>
<keyword evidence="1" id="KW-0233">DNA recombination</keyword>
<dbReference type="GO" id="GO:0015074">
    <property type="term" value="P:DNA integration"/>
    <property type="evidence" value="ECO:0007669"/>
    <property type="project" value="InterPro"/>
</dbReference>
<dbReference type="InterPro" id="IPR013762">
    <property type="entry name" value="Integrase-like_cat_sf"/>
</dbReference>
<dbReference type="PROSITE" id="PS51898">
    <property type="entry name" value="TYR_RECOMBINASE"/>
    <property type="match status" value="1"/>
</dbReference>
<dbReference type="GO" id="GO:0003677">
    <property type="term" value="F:DNA binding"/>
    <property type="evidence" value="ECO:0007669"/>
    <property type="project" value="InterPro"/>
</dbReference>
<sequence>MAKHFRDEGNKSGTVLKKISHLRAAVEIAIGDGLLTFNPFSSVVEMLNDADTREPVTDEEMAVIRANLDRFDPEERLLYLLCATTGMRLSEAYEIEREHHEKGIRYVIVGKKTPQSRRRVPLPEALLPFLPKKITGPMFVKSAKNLGRETNRAIRKMGVKKTIHCLRHRAKDRLRAEKVKLDMQYEILGHETKTVAAGYGNGYPVTDLKPIIDLIGY</sequence>
<reference evidence="3 4" key="1">
    <citation type="submission" date="2016-10" db="EMBL/GenBank/DDBJ databases">
        <title>Draft genome sequence of Methylobacterium extorquens CP3, a seed endophyte of Crotalaria pumila with plant growth-promoting and metal tolerance properties.</title>
        <authorList>
            <person name="Sanchez-Lopez A.S."/>
            <person name="Van Hamme J.D."/>
            <person name="Thijs S."/>
            <person name="Mcammond B.M."/>
            <person name="Stevens V."/>
            <person name="Gonzalez-Chavez M.D.C."/>
            <person name="Vangronsveld J."/>
        </authorList>
    </citation>
    <scope>NUCLEOTIDE SEQUENCE [LARGE SCALE GENOMIC DNA]</scope>
    <source>
        <strain evidence="3 4">CP3</strain>
    </source>
</reference>
<evidence type="ECO:0000259" key="2">
    <source>
        <dbReference type="PROSITE" id="PS51898"/>
    </source>
</evidence>
<dbReference type="AlphaFoldDB" id="A0A1S1P9F5"/>
<evidence type="ECO:0000313" key="4">
    <source>
        <dbReference type="Proteomes" id="UP000180215"/>
    </source>
</evidence>
<dbReference type="SUPFAM" id="SSF56349">
    <property type="entry name" value="DNA breaking-rejoining enzymes"/>
    <property type="match status" value="1"/>
</dbReference>
<name>A0A1S1P9F5_METEX</name>
<protein>
    <recommendedName>
        <fullName evidence="2">Tyr recombinase domain-containing protein</fullName>
    </recommendedName>
</protein>
<feature type="domain" description="Tyr recombinase" evidence="2">
    <location>
        <begin position="51"/>
        <end position="213"/>
    </location>
</feature>
<dbReference type="Gene3D" id="1.10.443.10">
    <property type="entry name" value="Intergrase catalytic core"/>
    <property type="match status" value="1"/>
</dbReference>
<dbReference type="GO" id="GO:0006310">
    <property type="term" value="P:DNA recombination"/>
    <property type="evidence" value="ECO:0007669"/>
    <property type="project" value="UniProtKB-KW"/>
</dbReference>
<evidence type="ECO:0000256" key="1">
    <source>
        <dbReference type="ARBA" id="ARBA00023172"/>
    </source>
</evidence>
<dbReference type="EMBL" id="MNAO01000020">
    <property type="protein sequence ID" value="OHV17799.1"/>
    <property type="molecule type" value="Genomic_DNA"/>
</dbReference>